<keyword evidence="2" id="KW-1185">Reference proteome</keyword>
<evidence type="ECO:0000313" key="2">
    <source>
        <dbReference type="Proteomes" id="UP001054837"/>
    </source>
</evidence>
<dbReference type="EMBL" id="BPLQ01001908">
    <property type="protein sequence ID" value="GIX86700.1"/>
    <property type="molecule type" value="Genomic_DNA"/>
</dbReference>
<sequence length="81" mass="9188">MLLLKDGLIKQKKLFTIEVMAEIFGISVVSVYRDLDRYAEENSATDDSSLGRGSLHKLADDLIYSIFFSTLYEIHLICQNA</sequence>
<comment type="caution">
    <text evidence="1">The sequence shown here is derived from an EMBL/GenBank/DDBJ whole genome shotgun (WGS) entry which is preliminary data.</text>
</comment>
<evidence type="ECO:0000313" key="1">
    <source>
        <dbReference type="EMBL" id="GIX86700.1"/>
    </source>
</evidence>
<name>A0AAV4NQV6_9ARAC</name>
<dbReference type="Proteomes" id="UP001054837">
    <property type="component" value="Unassembled WGS sequence"/>
</dbReference>
<protein>
    <recommendedName>
        <fullName evidence="3">Helix-turn-helix type 11 domain-containing protein</fullName>
    </recommendedName>
</protein>
<evidence type="ECO:0008006" key="3">
    <source>
        <dbReference type="Google" id="ProtNLM"/>
    </source>
</evidence>
<organism evidence="1 2">
    <name type="scientific">Caerostris darwini</name>
    <dbReference type="NCBI Taxonomy" id="1538125"/>
    <lineage>
        <taxon>Eukaryota</taxon>
        <taxon>Metazoa</taxon>
        <taxon>Ecdysozoa</taxon>
        <taxon>Arthropoda</taxon>
        <taxon>Chelicerata</taxon>
        <taxon>Arachnida</taxon>
        <taxon>Araneae</taxon>
        <taxon>Araneomorphae</taxon>
        <taxon>Entelegynae</taxon>
        <taxon>Araneoidea</taxon>
        <taxon>Araneidae</taxon>
        <taxon>Caerostris</taxon>
    </lineage>
</organism>
<accession>A0AAV4NQV6</accession>
<dbReference type="AlphaFoldDB" id="A0AAV4NQV6"/>
<gene>
    <name evidence="1" type="ORF">CDAR_260681</name>
</gene>
<proteinExistence type="predicted"/>
<reference evidence="1 2" key="1">
    <citation type="submission" date="2021-06" db="EMBL/GenBank/DDBJ databases">
        <title>Caerostris darwini draft genome.</title>
        <authorList>
            <person name="Kono N."/>
            <person name="Arakawa K."/>
        </authorList>
    </citation>
    <scope>NUCLEOTIDE SEQUENCE [LARGE SCALE GENOMIC DNA]</scope>
</reference>